<name>A0ABV0R9D1_9TELE</name>
<keyword evidence="3" id="KW-1185">Reference proteome</keyword>
<sequence>MRVFRISCAGCEFSTRGGRRETREERGGTTDPDAAARRTTPGDFFSFPSARQ</sequence>
<dbReference type="Proteomes" id="UP001434883">
    <property type="component" value="Unassembled WGS sequence"/>
</dbReference>
<feature type="compositionally biased region" description="Low complexity" evidence="1">
    <location>
        <begin position="29"/>
        <end position="41"/>
    </location>
</feature>
<accession>A0ABV0R9D1</accession>
<evidence type="ECO:0000313" key="2">
    <source>
        <dbReference type="EMBL" id="MEQ2204276.1"/>
    </source>
</evidence>
<reference evidence="2 3" key="1">
    <citation type="submission" date="2021-06" db="EMBL/GenBank/DDBJ databases">
        <authorList>
            <person name="Palmer J.M."/>
        </authorList>
    </citation>
    <scope>NUCLEOTIDE SEQUENCE [LARGE SCALE GENOMIC DNA]</scope>
    <source>
        <strain evidence="2 3">XC_2019</strain>
        <tissue evidence="2">Muscle</tissue>
    </source>
</reference>
<feature type="region of interest" description="Disordered" evidence="1">
    <location>
        <begin position="15"/>
        <end position="52"/>
    </location>
</feature>
<feature type="compositionally biased region" description="Basic and acidic residues" evidence="1">
    <location>
        <begin position="18"/>
        <end position="28"/>
    </location>
</feature>
<comment type="caution">
    <text evidence="2">The sequence shown here is derived from an EMBL/GenBank/DDBJ whole genome shotgun (WGS) entry which is preliminary data.</text>
</comment>
<proteinExistence type="predicted"/>
<protein>
    <submittedName>
        <fullName evidence="2">Uncharacterized protein</fullName>
    </submittedName>
</protein>
<evidence type="ECO:0000313" key="3">
    <source>
        <dbReference type="Proteomes" id="UP001434883"/>
    </source>
</evidence>
<gene>
    <name evidence="2" type="ORF">XENOCAPTIV_010754</name>
</gene>
<organism evidence="2 3">
    <name type="scientific">Xenoophorus captivus</name>
    <dbReference type="NCBI Taxonomy" id="1517983"/>
    <lineage>
        <taxon>Eukaryota</taxon>
        <taxon>Metazoa</taxon>
        <taxon>Chordata</taxon>
        <taxon>Craniata</taxon>
        <taxon>Vertebrata</taxon>
        <taxon>Euteleostomi</taxon>
        <taxon>Actinopterygii</taxon>
        <taxon>Neopterygii</taxon>
        <taxon>Teleostei</taxon>
        <taxon>Neoteleostei</taxon>
        <taxon>Acanthomorphata</taxon>
        <taxon>Ovalentaria</taxon>
        <taxon>Atherinomorphae</taxon>
        <taxon>Cyprinodontiformes</taxon>
        <taxon>Goodeidae</taxon>
        <taxon>Xenoophorus</taxon>
    </lineage>
</organism>
<evidence type="ECO:0000256" key="1">
    <source>
        <dbReference type="SAM" id="MobiDB-lite"/>
    </source>
</evidence>
<feature type="non-terminal residue" evidence="2">
    <location>
        <position position="52"/>
    </location>
</feature>
<dbReference type="EMBL" id="JAHRIN010035942">
    <property type="protein sequence ID" value="MEQ2204276.1"/>
    <property type="molecule type" value="Genomic_DNA"/>
</dbReference>